<protein>
    <submittedName>
        <fullName evidence="3">Uncharacterized protein</fullName>
    </submittedName>
</protein>
<keyword evidence="2" id="KW-0472">Membrane</keyword>
<proteinExistence type="predicted"/>
<feature type="transmembrane region" description="Helical" evidence="2">
    <location>
        <begin position="685"/>
        <end position="709"/>
    </location>
</feature>
<evidence type="ECO:0000256" key="2">
    <source>
        <dbReference type="SAM" id="Phobius"/>
    </source>
</evidence>
<dbReference type="Proteomes" id="UP000016933">
    <property type="component" value="Unassembled WGS sequence"/>
</dbReference>
<feature type="transmembrane region" description="Helical" evidence="2">
    <location>
        <begin position="65"/>
        <end position="87"/>
    </location>
</feature>
<accession>N1PCX0</accession>
<gene>
    <name evidence="3" type="ORF">DOTSEDRAFT_56418</name>
</gene>
<dbReference type="PANTHER" id="PTHR37544:SF3">
    <property type="entry name" value="SPRAY"/>
    <property type="match status" value="1"/>
</dbReference>
<feature type="transmembrane region" description="Helical" evidence="2">
    <location>
        <begin position="168"/>
        <end position="193"/>
    </location>
</feature>
<dbReference type="Pfam" id="PF11915">
    <property type="entry name" value="DUF3433"/>
    <property type="match status" value="2"/>
</dbReference>
<evidence type="ECO:0000256" key="1">
    <source>
        <dbReference type="SAM" id="MobiDB-lite"/>
    </source>
</evidence>
<dbReference type="OMA" id="AICKIDY"/>
<organism evidence="3 4">
    <name type="scientific">Dothistroma septosporum (strain NZE10 / CBS 128990)</name>
    <name type="common">Red band needle blight fungus</name>
    <name type="synonym">Mycosphaerella pini</name>
    <dbReference type="NCBI Taxonomy" id="675120"/>
    <lineage>
        <taxon>Eukaryota</taxon>
        <taxon>Fungi</taxon>
        <taxon>Dikarya</taxon>
        <taxon>Ascomycota</taxon>
        <taxon>Pezizomycotina</taxon>
        <taxon>Dothideomycetes</taxon>
        <taxon>Dothideomycetidae</taxon>
        <taxon>Mycosphaerellales</taxon>
        <taxon>Mycosphaerellaceae</taxon>
        <taxon>Dothistroma</taxon>
    </lineage>
</organism>
<name>N1PCX0_DOTSN</name>
<reference evidence="4" key="1">
    <citation type="journal article" date="2012" name="PLoS Genet.">
        <title>The genomes of the fungal plant pathogens Cladosporium fulvum and Dothistroma septosporum reveal adaptation to different hosts and lifestyles but also signatures of common ancestry.</title>
        <authorList>
            <person name="de Wit P.J.G.M."/>
            <person name="van der Burgt A."/>
            <person name="Oekmen B."/>
            <person name="Stergiopoulos I."/>
            <person name="Abd-Elsalam K.A."/>
            <person name="Aerts A.L."/>
            <person name="Bahkali A.H."/>
            <person name="Beenen H.G."/>
            <person name="Chettri P."/>
            <person name="Cox M.P."/>
            <person name="Datema E."/>
            <person name="de Vries R.P."/>
            <person name="Dhillon B."/>
            <person name="Ganley A.R."/>
            <person name="Griffiths S.A."/>
            <person name="Guo Y."/>
            <person name="Hamelin R.C."/>
            <person name="Henrissat B."/>
            <person name="Kabir M.S."/>
            <person name="Jashni M.K."/>
            <person name="Kema G."/>
            <person name="Klaubauf S."/>
            <person name="Lapidus A."/>
            <person name="Levasseur A."/>
            <person name="Lindquist E."/>
            <person name="Mehrabi R."/>
            <person name="Ohm R.A."/>
            <person name="Owen T.J."/>
            <person name="Salamov A."/>
            <person name="Schwelm A."/>
            <person name="Schijlen E."/>
            <person name="Sun H."/>
            <person name="van den Burg H.A."/>
            <person name="van Ham R.C.H.J."/>
            <person name="Zhang S."/>
            <person name="Goodwin S.B."/>
            <person name="Grigoriev I.V."/>
            <person name="Collemare J."/>
            <person name="Bradshaw R.E."/>
        </authorList>
    </citation>
    <scope>NUCLEOTIDE SEQUENCE [LARGE SCALE GENOMIC DNA]</scope>
    <source>
        <strain evidence="4">NZE10 / CBS 128990</strain>
    </source>
</reference>
<dbReference type="STRING" id="675120.N1PCX0"/>
<dbReference type="eggNOG" id="ENOG502QQ7D">
    <property type="taxonomic scope" value="Eukaryota"/>
</dbReference>
<dbReference type="OrthoDB" id="3649451at2759"/>
<dbReference type="EMBL" id="KB446544">
    <property type="protein sequence ID" value="EME40157.1"/>
    <property type="molecule type" value="Genomic_DNA"/>
</dbReference>
<feature type="transmembrane region" description="Helical" evidence="2">
    <location>
        <begin position="531"/>
        <end position="551"/>
    </location>
</feature>
<feature type="transmembrane region" description="Helical" evidence="2">
    <location>
        <begin position="751"/>
        <end position="771"/>
    </location>
</feature>
<feature type="transmembrane region" description="Helical" evidence="2">
    <location>
        <begin position="102"/>
        <end position="119"/>
    </location>
</feature>
<dbReference type="PANTHER" id="PTHR37544">
    <property type="entry name" value="SPRAY-RELATED"/>
    <property type="match status" value="1"/>
</dbReference>
<keyword evidence="4" id="KW-1185">Reference proteome</keyword>
<evidence type="ECO:0000313" key="3">
    <source>
        <dbReference type="EMBL" id="EME40157.1"/>
    </source>
</evidence>
<reference evidence="3 4" key="2">
    <citation type="journal article" date="2012" name="PLoS Pathog.">
        <title>Diverse lifestyles and strategies of plant pathogenesis encoded in the genomes of eighteen Dothideomycetes fungi.</title>
        <authorList>
            <person name="Ohm R.A."/>
            <person name="Feau N."/>
            <person name="Henrissat B."/>
            <person name="Schoch C.L."/>
            <person name="Horwitz B.A."/>
            <person name="Barry K.W."/>
            <person name="Condon B.J."/>
            <person name="Copeland A.C."/>
            <person name="Dhillon B."/>
            <person name="Glaser F."/>
            <person name="Hesse C.N."/>
            <person name="Kosti I."/>
            <person name="LaButti K."/>
            <person name="Lindquist E.A."/>
            <person name="Lucas S."/>
            <person name="Salamov A.A."/>
            <person name="Bradshaw R.E."/>
            <person name="Ciuffetti L."/>
            <person name="Hamelin R.C."/>
            <person name="Kema G.H.J."/>
            <person name="Lawrence C."/>
            <person name="Scott J.A."/>
            <person name="Spatafora J.W."/>
            <person name="Turgeon B.G."/>
            <person name="de Wit P.J.G.M."/>
            <person name="Zhong S."/>
            <person name="Goodwin S.B."/>
            <person name="Grigoriev I.V."/>
        </authorList>
    </citation>
    <scope>NUCLEOTIDE SEQUENCE [LARGE SCALE GENOMIC DNA]</scope>
    <source>
        <strain evidence="4">NZE10 / CBS 128990</strain>
    </source>
</reference>
<dbReference type="InterPro" id="IPR021840">
    <property type="entry name" value="DUF3433"/>
</dbReference>
<feature type="region of interest" description="Disordered" evidence="1">
    <location>
        <begin position="1"/>
        <end position="22"/>
    </location>
</feature>
<keyword evidence="2" id="KW-1133">Transmembrane helix</keyword>
<feature type="transmembrane region" description="Helical" evidence="2">
    <location>
        <begin position="721"/>
        <end position="739"/>
    </location>
</feature>
<evidence type="ECO:0000313" key="4">
    <source>
        <dbReference type="Proteomes" id="UP000016933"/>
    </source>
</evidence>
<keyword evidence="2" id="KW-0812">Transmembrane</keyword>
<dbReference type="HOGENOM" id="CLU_324165_0_0_1"/>
<sequence>MTEDHGPASPSQDVSLRPSKAHVARHKTLTSFMVKEMDKPRTDAQDYVVSQRYTKRWSPFWLRRTTLIGFIAAYVVLAGALLALWLADRSGNGFSIGNSPQYAWTYGPTAVLVVIISFWRRVDYQCKLLQPWIALHKGPASAERSVLLDYVSPIQFTSLARAIRHRHYVVVASIIGFALLKLIVLFSTGLLVLSPTEMDGVFPAVLGTNFNGSDFWPSIQYPGIQNGYSGQSLFYVPAYSNVGGASVQAFLGTLSGMATPENIVGNNTFQSFELTENTAAQEISAKVDVFEPRSSCEIAQPNITSKYIDILNVTLRSKTCSVGFGEQETITPDFMGGSNCSSKACIVPVPLYSMMRVNCSNLETGSSGITYLGPNVQATSQSYPVDVDINLSTAAICKIDYALESSTVHHDWKTDSFTIGSSTQDRRLEELTGVMLGEIMFAALAEADNLLLDFAVPPTSSLFSVMLQTLSGEQSLQRLLDAETLQRAATFSLAGIATHFMQQSYLLHSNITSAASVTYVEQRLHVGMTSMILMVVGFFLLVLCTMCVDLIQRKVLLPRNPDSIATSLMVLRTSDNFRSLLREAGRLRTSRLIALLRDYRFKIKIGATLQIESILAEVATEKTAPKTKQYAWMPFAATHTAVGLMLITPTAALLALEVLARLSEAEHGIVDVSTQELTAAVSSRYITALIMLLIATCFGSFDFVVSSFAPFSLLRKGTVPASRVAFSALVGSMPPIALVQSLRMRHYASMLSNMAAMTGGVLTIVASGLFFRGPQCLYSTSVRGALHRQLECYMGQLFFERRLRRRYRA</sequence>
<dbReference type="AlphaFoldDB" id="N1PCX0"/>